<dbReference type="RefSeq" id="WP_189379640.1">
    <property type="nucleotide sequence ID" value="NZ_BNAH01000022.1"/>
</dbReference>
<dbReference type="Gene3D" id="1.10.287.470">
    <property type="entry name" value="Helix hairpin bin"/>
    <property type="match status" value="1"/>
</dbReference>
<evidence type="ECO:0000256" key="1">
    <source>
        <dbReference type="ARBA" id="ARBA00004196"/>
    </source>
</evidence>
<evidence type="ECO:0000256" key="3">
    <source>
        <dbReference type="SAM" id="Coils"/>
    </source>
</evidence>
<feature type="coiled-coil region" evidence="3">
    <location>
        <begin position="175"/>
        <end position="234"/>
    </location>
</feature>
<gene>
    <name evidence="4" type="ORF">GCM10011501_35070</name>
</gene>
<keyword evidence="2 3" id="KW-0175">Coiled coil</keyword>
<keyword evidence="5" id="KW-1185">Reference proteome</keyword>
<sequence>MDIIKPKSRYSPYKKVTKISIFIVVSFIAIWQSNIHLNKVTLAKKDLLIAKVQKGELLVTVDGYGNLVSSKVQLLTSDTRATVAEIILKPGAQIKKGDVIVKLSNPELTQQFNGAEQELALYRANLRQLKLNNKREMLNESSLHTQLFAEYESAKLKREAEARLVEKGIVSQLTFRESELNEKQLEKRLEILLKRIDQLALVHEEAINIQQERINQQQGLVDIAKNKVQNLNIRASLDGVVQKLSVVLGQSLSAGEEIAIIGSTSDLKALIKIPQSKAQTIVLDQKVEIDTRQDKIEGRVVRIDPVVTENTVEIEVAIVQLLPKSARPYQNVDATIITNVLNDVLYVELPSNVKSFTELMLYKLNSTRDMAIKNKVKFGIKAGRFIEIESGLGEGEHLIISDLSNYIQQQISLN</sequence>
<dbReference type="EMBL" id="BNAH01000022">
    <property type="protein sequence ID" value="GHF02776.1"/>
    <property type="molecule type" value="Genomic_DNA"/>
</dbReference>
<proteinExistence type="predicted"/>
<accession>A0ABQ3J6A7</accession>
<dbReference type="Gene3D" id="2.40.30.170">
    <property type="match status" value="1"/>
</dbReference>
<comment type="subcellular location">
    <subcellularLocation>
        <location evidence="1">Cell envelope</location>
    </subcellularLocation>
</comment>
<reference evidence="5" key="1">
    <citation type="journal article" date="2019" name="Int. J. Syst. Evol. Microbiol.">
        <title>The Global Catalogue of Microorganisms (GCM) 10K type strain sequencing project: providing services to taxonomists for standard genome sequencing and annotation.</title>
        <authorList>
            <consortium name="The Broad Institute Genomics Platform"/>
            <consortium name="The Broad Institute Genome Sequencing Center for Infectious Disease"/>
            <person name="Wu L."/>
            <person name="Ma J."/>
        </authorList>
    </citation>
    <scope>NUCLEOTIDE SEQUENCE [LARGE SCALE GENOMIC DNA]</scope>
    <source>
        <strain evidence="5">CGMCC 1.15922</strain>
    </source>
</reference>
<evidence type="ECO:0000313" key="4">
    <source>
        <dbReference type="EMBL" id="GHF02776.1"/>
    </source>
</evidence>
<dbReference type="Gene3D" id="2.40.50.100">
    <property type="match status" value="1"/>
</dbReference>
<comment type="caution">
    <text evidence="4">The sequence shown here is derived from an EMBL/GenBank/DDBJ whole genome shotgun (WGS) entry which is preliminary data.</text>
</comment>
<organism evidence="4 5">
    <name type="scientific">Thalassotalea profundi</name>
    <dbReference type="NCBI Taxonomy" id="2036687"/>
    <lineage>
        <taxon>Bacteria</taxon>
        <taxon>Pseudomonadati</taxon>
        <taxon>Pseudomonadota</taxon>
        <taxon>Gammaproteobacteria</taxon>
        <taxon>Alteromonadales</taxon>
        <taxon>Colwelliaceae</taxon>
        <taxon>Thalassotalea</taxon>
    </lineage>
</organism>
<name>A0ABQ3J6A7_9GAMM</name>
<dbReference type="PANTHER" id="PTHR32347">
    <property type="entry name" value="EFFLUX SYSTEM COMPONENT YKNX-RELATED"/>
    <property type="match status" value="1"/>
</dbReference>
<protein>
    <submittedName>
        <fullName evidence="4">ABC transporter permease</fullName>
    </submittedName>
</protein>
<evidence type="ECO:0000256" key="2">
    <source>
        <dbReference type="ARBA" id="ARBA00023054"/>
    </source>
</evidence>
<dbReference type="Proteomes" id="UP000626370">
    <property type="component" value="Unassembled WGS sequence"/>
</dbReference>
<dbReference type="InterPro" id="IPR050465">
    <property type="entry name" value="UPF0194_transport"/>
</dbReference>
<evidence type="ECO:0000313" key="5">
    <source>
        <dbReference type="Proteomes" id="UP000626370"/>
    </source>
</evidence>